<reference evidence="2 3" key="1">
    <citation type="journal article" date="2016" name="Nat. Commun.">
        <title>Thousands of microbial genomes shed light on interconnected biogeochemical processes in an aquifer system.</title>
        <authorList>
            <person name="Anantharaman K."/>
            <person name="Brown C.T."/>
            <person name="Hug L.A."/>
            <person name="Sharon I."/>
            <person name="Castelle C.J."/>
            <person name="Probst A.J."/>
            <person name="Thomas B.C."/>
            <person name="Singh A."/>
            <person name="Wilkins M.J."/>
            <person name="Karaoz U."/>
            <person name="Brodie E.L."/>
            <person name="Williams K.H."/>
            <person name="Hubbard S.S."/>
            <person name="Banfield J.F."/>
        </authorList>
    </citation>
    <scope>NUCLEOTIDE SEQUENCE [LARGE SCALE GENOMIC DNA]</scope>
</reference>
<accession>A0A1F4ZF28</accession>
<name>A0A1F4ZF28_9BACT</name>
<feature type="domain" description="Pyridoxamine 5'-phosphate oxidase N-terminal" evidence="1">
    <location>
        <begin position="1"/>
        <end position="121"/>
    </location>
</feature>
<sequence length="134" mass="15124">MPPQVSDFLARERMCVLATTLADGSPHASAMHFVYDTDVLIFSTHFGNRKLSGLDIGHTAVSVAVGFSEQDWITLQLDGHIEKMEASFAKKLILSKYPESEKHMDDKTIFLKFTPAWWRYTDFKTTPPTILSNS</sequence>
<protein>
    <recommendedName>
        <fullName evidence="1">Pyridoxamine 5'-phosphate oxidase N-terminal domain-containing protein</fullName>
    </recommendedName>
</protein>
<evidence type="ECO:0000313" key="2">
    <source>
        <dbReference type="EMBL" id="OGD04074.1"/>
    </source>
</evidence>
<gene>
    <name evidence="2" type="ORF">A2989_01595</name>
</gene>
<evidence type="ECO:0000259" key="1">
    <source>
        <dbReference type="Pfam" id="PF01243"/>
    </source>
</evidence>
<dbReference type="InterPro" id="IPR012349">
    <property type="entry name" value="Split_barrel_FMN-bd"/>
</dbReference>
<evidence type="ECO:0000313" key="3">
    <source>
        <dbReference type="Proteomes" id="UP000177080"/>
    </source>
</evidence>
<dbReference type="STRING" id="1797259.A2989_01595"/>
<dbReference type="AlphaFoldDB" id="A0A1F4ZF28"/>
<organism evidence="2 3">
    <name type="scientific">Candidatus Amesbacteria bacterium RIFCSPLOWO2_01_FULL_48_25</name>
    <dbReference type="NCBI Taxonomy" id="1797259"/>
    <lineage>
        <taxon>Bacteria</taxon>
        <taxon>Candidatus Amesiibacteriota</taxon>
    </lineage>
</organism>
<dbReference type="Proteomes" id="UP000177080">
    <property type="component" value="Unassembled WGS sequence"/>
</dbReference>
<dbReference type="Pfam" id="PF01243">
    <property type="entry name" value="PNPOx_N"/>
    <property type="match status" value="1"/>
</dbReference>
<proteinExistence type="predicted"/>
<comment type="caution">
    <text evidence="2">The sequence shown here is derived from an EMBL/GenBank/DDBJ whole genome shotgun (WGS) entry which is preliminary data.</text>
</comment>
<dbReference type="SUPFAM" id="SSF50475">
    <property type="entry name" value="FMN-binding split barrel"/>
    <property type="match status" value="1"/>
</dbReference>
<dbReference type="InterPro" id="IPR011576">
    <property type="entry name" value="Pyridox_Oxase_N"/>
</dbReference>
<dbReference type="EMBL" id="MEXN01000003">
    <property type="protein sequence ID" value="OGD04074.1"/>
    <property type="molecule type" value="Genomic_DNA"/>
</dbReference>
<dbReference type="Gene3D" id="2.30.110.10">
    <property type="entry name" value="Electron Transport, Fmn-binding Protein, Chain A"/>
    <property type="match status" value="1"/>
</dbReference>